<dbReference type="Pfam" id="PF03131">
    <property type="entry name" value="bZIP_Maf"/>
    <property type="match status" value="2"/>
</dbReference>
<reference evidence="8" key="1">
    <citation type="journal article" date="2017" name="bioRxiv">
        <title>Comparative analysis of the genomes of Stylophora pistillata and Acropora digitifera provides evidence for extensive differences between species of corals.</title>
        <authorList>
            <person name="Voolstra C.R."/>
            <person name="Li Y."/>
            <person name="Liew Y.J."/>
            <person name="Baumgarten S."/>
            <person name="Zoccola D."/>
            <person name="Flot J.-F."/>
            <person name="Tambutte S."/>
            <person name="Allemand D."/>
            <person name="Aranda M."/>
        </authorList>
    </citation>
    <scope>NUCLEOTIDE SEQUENCE [LARGE SCALE GENOMIC DNA]</scope>
</reference>
<evidence type="ECO:0000256" key="5">
    <source>
        <dbReference type="SAM" id="MobiDB-lite"/>
    </source>
</evidence>
<evidence type="ECO:0000256" key="4">
    <source>
        <dbReference type="SAM" id="Coils"/>
    </source>
</evidence>
<evidence type="ECO:0000313" key="8">
    <source>
        <dbReference type="Proteomes" id="UP000225706"/>
    </source>
</evidence>
<dbReference type="GO" id="GO:0005634">
    <property type="term" value="C:nucleus"/>
    <property type="evidence" value="ECO:0007669"/>
    <property type="project" value="TreeGrafter"/>
</dbReference>
<dbReference type="InterPro" id="IPR004826">
    <property type="entry name" value="bZIP_Maf"/>
</dbReference>
<dbReference type="InterPro" id="IPR046347">
    <property type="entry name" value="bZIP_sf"/>
</dbReference>
<keyword evidence="3" id="KW-0804">Transcription</keyword>
<dbReference type="OrthoDB" id="5990467at2759"/>
<accession>A0A2B4S600</accession>
<evidence type="ECO:0000256" key="2">
    <source>
        <dbReference type="ARBA" id="ARBA00023125"/>
    </source>
</evidence>
<dbReference type="SUPFAM" id="SSF57959">
    <property type="entry name" value="Leucine zipper domain"/>
    <property type="match status" value="1"/>
</dbReference>
<evidence type="ECO:0000256" key="1">
    <source>
        <dbReference type="ARBA" id="ARBA00023015"/>
    </source>
</evidence>
<feature type="compositionally biased region" description="Acidic residues" evidence="5">
    <location>
        <begin position="283"/>
        <end position="300"/>
    </location>
</feature>
<feature type="domain" description="BZIP" evidence="6">
    <location>
        <begin position="331"/>
        <end position="395"/>
    </location>
</feature>
<dbReference type="AlphaFoldDB" id="A0A2B4S600"/>
<evidence type="ECO:0000259" key="6">
    <source>
        <dbReference type="SMART" id="SM00338"/>
    </source>
</evidence>
<dbReference type="GO" id="GO:0000978">
    <property type="term" value="F:RNA polymerase II cis-regulatory region sequence-specific DNA binding"/>
    <property type="evidence" value="ECO:0007669"/>
    <property type="project" value="TreeGrafter"/>
</dbReference>
<protein>
    <submittedName>
        <fullName evidence="7">Transcription factor Maf</fullName>
    </submittedName>
</protein>
<keyword evidence="4" id="KW-0175">Coiled coil</keyword>
<dbReference type="EMBL" id="LSMT01000153">
    <property type="protein sequence ID" value="PFX25331.1"/>
    <property type="molecule type" value="Genomic_DNA"/>
</dbReference>
<evidence type="ECO:0000313" key="7">
    <source>
        <dbReference type="EMBL" id="PFX25331.1"/>
    </source>
</evidence>
<organism evidence="7 8">
    <name type="scientific">Stylophora pistillata</name>
    <name type="common">Smooth cauliflower coral</name>
    <dbReference type="NCBI Taxonomy" id="50429"/>
    <lineage>
        <taxon>Eukaryota</taxon>
        <taxon>Metazoa</taxon>
        <taxon>Cnidaria</taxon>
        <taxon>Anthozoa</taxon>
        <taxon>Hexacorallia</taxon>
        <taxon>Scleractinia</taxon>
        <taxon>Astrocoeniina</taxon>
        <taxon>Pocilloporidae</taxon>
        <taxon>Stylophora</taxon>
    </lineage>
</organism>
<feature type="coiled-coil region" evidence="4">
    <location>
        <begin position="124"/>
        <end position="151"/>
    </location>
</feature>
<feature type="region of interest" description="Disordered" evidence="5">
    <location>
        <begin position="276"/>
        <end position="309"/>
    </location>
</feature>
<evidence type="ECO:0000256" key="3">
    <source>
        <dbReference type="ARBA" id="ARBA00023163"/>
    </source>
</evidence>
<proteinExistence type="predicted"/>
<gene>
    <name evidence="7" type="primary">maf</name>
    <name evidence="7" type="ORF">AWC38_SpisGene10025</name>
</gene>
<dbReference type="InterPro" id="IPR008917">
    <property type="entry name" value="TF_DNA-bd_sf"/>
</dbReference>
<name>A0A2B4S600_STYPI</name>
<keyword evidence="8" id="KW-1185">Reference proteome</keyword>
<keyword evidence="1" id="KW-0805">Transcription regulation</keyword>
<feature type="domain" description="BZIP" evidence="6">
    <location>
        <begin position="104"/>
        <end position="168"/>
    </location>
</feature>
<dbReference type="SMART" id="SM00338">
    <property type="entry name" value="BRLZ"/>
    <property type="match status" value="2"/>
</dbReference>
<dbReference type="GO" id="GO:0000981">
    <property type="term" value="F:DNA-binding transcription factor activity, RNA polymerase II-specific"/>
    <property type="evidence" value="ECO:0007669"/>
    <property type="project" value="TreeGrafter"/>
</dbReference>
<dbReference type="InterPro" id="IPR004827">
    <property type="entry name" value="bZIP"/>
</dbReference>
<dbReference type="Gene3D" id="1.20.5.170">
    <property type="match status" value="2"/>
</dbReference>
<dbReference type="STRING" id="50429.A0A2B4S600"/>
<dbReference type="Proteomes" id="UP000225706">
    <property type="component" value="Unassembled WGS sequence"/>
</dbReference>
<keyword evidence="2" id="KW-0238">DNA-binding</keyword>
<dbReference type="SUPFAM" id="SSF47454">
    <property type="entry name" value="A DNA-binding domain in eukaryotic transcription factors"/>
    <property type="match status" value="2"/>
</dbReference>
<dbReference type="InterPro" id="IPR024874">
    <property type="entry name" value="Transcription_factor_Maf_fam"/>
</dbReference>
<dbReference type="PANTHER" id="PTHR10129">
    <property type="entry name" value="TRANSCRIPTION FACTOR MAF"/>
    <property type="match status" value="1"/>
</dbReference>
<comment type="caution">
    <text evidence="7">The sequence shown here is derived from an EMBL/GenBank/DDBJ whole genome shotgun (WGS) entry which is preliminary data.</text>
</comment>
<sequence length="414" mass="48600">MDYNEYLTEMSPMDEILESDFSSDFCVPDWSQNHRLEDLVGEEDFENVLLQTRLDLDNFETESTVSSEPQSPQVCKDIFTDDELISISIRLLNQRLKNLPKTAAKQIRKRRRSLKNRGYATLCRQRRTALKESLEQQNQRLKLELKEARENLCNTLRDRDMYKKKFEQLQALYLSRPLLVLAFSTPFYCFRCDRSRLSEPLSLLTILQPQPNEIPTDSHFIMEEDSIDVLDLFLASEETDLPLSTPWVVENVSPGKKSSTMADEDSNRDIQDLFDGETNQEVNQDDDYATSESSDDESTPEDVRKLTDEEIASMRVRELNRLLRNVPGNEAMKIRKRRRNLKNRGYAVTCRLRKQQEHEDLINENTSLRKQVDDGRWTLLRVSKEKEAFQKKYIELQQTFTLFKQRMEAPKKDA</sequence>
<dbReference type="PANTHER" id="PTHR10129:SF48">
    <property type="entry name" value="MAF-S, ISOFORM B"/>
    <property type="match status" value="1"/>
</dbReference>